<accession>A0A381Q9D5</accession>
<dbReference type="Gene3D" id="3.40.50.1820">
    <property type="entry name" value="alpha/beta hydrolase"/>
    <property type="match status" value="1"/>
</dbReference>
<name>A0A381Q9D5_9ZZZZ</name>
<evidence type="ECO:0008006" key="3">
    <source>
        <dbReference type="Google" id="ProtNLM"/>
    </source>
</evidence>
<dbReference type="GO" id="GO:0016747">
    <property type="term" value="F:acyltransferase activity, transferring groups other than amino-acyl groups"/>
    <property type="evidence" value="ECO:0007669"/>
    <property type="project" value="TreeGrafter"/>
</dbReference>
<organism evidence="2">
    <name type="scientific">marine metagenome</name>
    <dbReference type="NCBI Taxonomy" id="408172"/>
    <lineage>
        <taxon>unclassified sequences</taxon>
        <taxon>metagenomes</taxon>
        <taxon>ecological metagenomes</taxon>
    </lineage>
</organism>
<dbReference type="PANTHER" id="PTHR48098:SF1">
    <property type="entry name" value="DIACYLGLYCEROL ACYLTRANSFERASE_MYCOLYLTRANSFERASE AG85A"/>
    <property type="match status" value="1"/>
</dbReference>
<dbReference type="InterPro" id="IPR000801">
    <property type="entry name" value="Esterase-like"/>
</dbReference>
<dbReference type="InterPro" id="IPR050583">
    <property type="entry name" value="Mycobacterial_A85_antigen"/>
</dbReference>
<protein>
    <recommendedName>
        <fullName evidence="3">Esterase</fullName>
    </recommendedName>
</protein>
<evidence type="ECO:0000313" key="2">
    <source>
        <dbReference type="EMBL" id="SUZ75578.1"/>
    </source>
</evidence>
<dbReference type="InterPro" id="IPR029058">
    <property type="entry name" value="AB_hydrolase_fold"/>
</dbReference>
<proteinExistence type="predicted"/>
<sequence>VLAQEQVRTVEFYSPAVDRTMKYNIVLPAEYDSSNERYPVLYLLHGLTQNYTVWSRQGVPVYAGLFNDLIVVMPDGGNSWYINYAESAGGQTNNWEDHIVQDVVGHVDANYRTIARREGRAMTGLSMGGYGGLTMGLRNPDTFISIGSTSGAISYGRDAARRLRDDAPSPRRARPQGTPEQQAARDERQRRPNPAIGIEGFSSPAERNPEGQEFLTAEQADAYDPFTLIHQVSPEQLPHIYLDSGTEDGLIRPAREFAQILFENDIPFDFMQMPGGHNATYWTQSVGHIMSIQYEVMRRALGERPARAPRNR</sequence>
<feature type="region of interest" description="Disordered" evidence="1">
    <location>
        <begin position="157"/>
        <end position="209"/>
    </location>
</feature>
<feature type="non-terminal residue" evidence="2">
    <location>
        <position position="1"/>
    </location>
</feature>
<gene>
    <name evidence="2" type="ORF">METZ01_LOCUS28432</name>
</gene>
<dbReference type="PANTHER" id="PTHR48098">
    <property type="entry name" value="ENTEROCHELIN ESTERASE-RELATED"/>
    <property type="match status" value="1"/>
</dbReference>
<dbReference type="EMBL" id="UINC01001250">
    <property type="protein sequence ID" value="SUZ75578.1"/>
    <property type="molecule type" value="Genomic_DNA"/>
</dbReference>
<dbReference type="Pfam" id="PF00756">
    <property type="entry name" value="Esterase"/>
    <property type="match status" value="1"/>
</dbReference>
<dbReference type="AlphaFoldDB" id="A0A381Q9D5"/>
<evidence type="ECO:0000256" key="1">
    <source>
        <dbReference type="SAM" id="MobiDB-lite"/>
    </source>
</evidence>
<feature type="compositionally biased region" description="Basic and acidic residues" evidence="1">
    <location>
        <begin position="158"/>
        <end position="169"/>
    </location>
</feature>
<reference evidence="2" key="1">
    <citation type="submission" date="2018-05" db="EMBL/GenBank/DDBJ databases">
        <authorList>
            <person name="Lanie J.A."/>
            <person name="Ng W.-L."/>
            <person name="Kazmierczak K.M."/>
            <person name="Andrzejewski T.M."/>
            <person name="Davidsen T.M."/>
            <person name="Wayne K.J."/>
            <person name="Tettelin H."/>
            <person name="Glass J.I."/>
            <person name="Rusch D."/>
            <person name="Podicherti R."/>
            <person name="Tsui H.-C.T."/>
            <person name="Winkler M.E."/>
        </authorList>
    </citation>
    <scope>NUCLEOTIDE SEQUENCE</scope>
</reference>
<dbReference type="SUPFAM" id="SSF53474">
    <property type="entry name" value="alpha/beta-Hydrolases"/>
    <property type="match status" value="1"/>
</dbReference>